<protein>
    <submittedName>
        <fullName evidence="2">Uncharacterized protein</fullName>
    </submittedName>
</protein>
<sequence length="80" mass="8493">MEESGQVPVQVCPGKGYNECDYVKMVESGPVPGSGRICASTEKRTRRVAKKLAISGNTEKVVESRSEPGSGRIPVRTGIG</sequence>
<dbReference type="InParanoid" id="F6H9R3"/>
<accession>F6H9R3</accession>
<dbReference type="EMBL" id="FN595502">
    <property type="protein sequence ID" value="CCB48956.1"/>
    <property type="molecule type" value="Genomic_DNA"/>
</dbReference>
<name>F6H9R3_VITVI</name>
<organism evidence="2 3">
    <name type="scientific">Vitis vinifera</name>
    <name type="common">Grape</name>
    <dbReference type="NCBI Taxonomy" id="29760"/>
    <lineage>
        <taxon>Eukaryota</taxon>
        <taxon>Viridiplantae</taxon>
        <taxon>Streptophyta</taxon>
        <taxon>Embryophyta</taxon>
        <taxon>Tracheophyta</taxon>
        <taxon>Spermatophyta</taxon>
        <taxon>Magnoliopsida</taxon>
        <taxon>eudicotyledons</taxon>
        <taxon>Gunneridae</taxon>
        <taxon>Pentapetalae</taxon>
        <taxon>rosids</taxon>
        <taxon>Vitales</taxon>
        <taxon>Vitaceae</taxon>
        <taxon>Viteae</taxon>
        <taxon>Vitis</taxon>
    </lineage>
</organism>
<evidence type="ECO:0000313" key="2">
    <source>
        <dbReference type="EMBL" id="CCB48956.1"/>
    </source>
</evidence>
<evidence type="ECO:0000256" key="1">
    <source>
        <dbReference type="SAM" id="MobiDB-lite"/>
    </source>
</evidence>
<proteinExistence type="predicted"/>
<dbReference type="AlphaFoldDB" id="F6H9R3"/>
<feature type="region of interest" description="Disordered" evidence="1">
    <location>
        <begin position="59"/>
        <end position="80"/>
    </location>
</feature>
<dbReference type="Proteomes" id="UP000009183">
    <property type="component" value="Chromosome 11"/>
</dbReference>
<gene>
    <name evidence="2" type="ordered locus">VIT_11s0065g01120</name>
</gene>
<dbReference type="HOGENOM" id="CLU_2594659_0_0_1"/>
<reference evidence="3" key="1">
    <citation type="journal article" date="2007" name="Nature">
        <title>The grapevine genome sequence suggests ancestral hexaploidization in major angiosperm phyla.</title>
        <authorList>
            <consortium name="The French-Italian Public Consortium for Grapevine Genome Characterization."/>
            <person name="Jaillon O."/>
            <person name="Aury J.-M."/>
            <person name="Noel B."/>
            <person name="Policriti A."/>
            <person name="Clepet C."/>
            <person name="Casagrande A."/>
            <person name="Choisne N."/>
            <person name="Aubourg S."/>
            <person name="Vitulo N."/>
            <person name="Jubin C."/>
            <person name="Vezzi A."/>
            <person name="Legeai F."/>
            <person name="Hugueney P."/>
            <person name="Dasilva C."/>
            <person name="Horner D."/>
            <person name="Mica E."/>
            <person name="Jublot D."/>
            <person name="Poulain J."/>
            <person name="Bruyere C."/>
            <person name="Billault A."/>
            <person name="Segurens B."/>
            <person name="Gouyvenoux M."/>
            <person name="Ugarte E."/>
            <person name="Cattonaro F."/>
            <person name="Anthouard V."/>
            <person name="Vico V."/>
            <person name="Del Fabbro C."/>
            <person name="Alaux M."/>
            <person name="Di Gaspero G."/>
            <person name="Dumas V."/>
            <person name="Felice N."/>
            <person name="Paillard S."/>
            <person name="Juman I."/>
            <person name="Moroldo M."/>
            <person name="Scalabrin S."/>
            <person name="Canaguier A."/>
            <person name="Le Clainche I."/>
            <person name="Malacrida G."/>
            <person name="Durand E."/>
            <person name="Pesole G."/>
            <person name="Laucou V."/>
            <person name="Chatelet P."/>
            <person name="Merdinoglu D."/>
            <person name="Delledonne M."/>
            <person name="Pezzotti M."/>
            <person name="Lecharny A."/>
            <person name="Scarpelli C."/>
            <person name="Artiguenave F."/>
            <person name="Pe M.E."/>
            <person name="Valle G."/>
            <person name="Morgante M."/>
            <person name="Caboche M."/>
            <person name="Adam-Blondon A.-F."/>
            <person name="Weissenbach J."/>
            <person name="Quetier F."/>
            <person name="Wincker P."/>
        </authorList>
    </citation>
    <scope>NUCLEOTIDE SEQUENCE [LARGE SCALE GENOMIC DNA]</scope>
    <source>
        <strain evidence="3">cv. Pinot noir / PN40024</strain>
    </source>
</reference>
<keyword evidence="3" id="KW-1185">Reference proteome</keyword>
<evidence type="ECO:0000313" key="3">
    <source>
        <dbReference type="Proteomes" id="UP000009183"/>
    </source>
</evidence>
<dbReference type="PaxDb" id="29760-VIT_11s0065g01120.t01"/>